<feature type="compositionally biased region" description="Polar residues" evidence="3">
    <location>
        <begin position="723"/>
        <end position="732"/>
    </location>
</feature>
<evidence type="ECO:0000313" key="5">
    <source>
        <dbReference type="EMBL" id="QQP41150.1"/>
    </source>
</evidence>
<feature type="coiled-coil region" evidence="2">
    <location>
        <begin position="862"/>
        <end position="889"/>
    </location>
</feature>
<feature type="repeat" description="WD" evidence="1">
    <location>
        <begin position="253"/>
        <end position="294"/>
    </location>
</feature>
<feature type="compositionally biased region" description="Basic and acidic residues" evidence="3">
    <location>
        <begin position="484"/>
        <end position="493"/>
    </location>
</feature>
<dbReference type="InterPro" id="IPR052779">
    <property type="entry name" value="WDR62"/>
</dbReference>
<keyword evidence="2" id="KW-0175">Coiled coil</keyword>
<evidence type="ECO:0000256" key="2">
    <source>
        <dbReference type="SAM" id="Coils"/>
    </source>
</evidence>
<feature type="compositionally biased region" description="Low complexity" evidence="3">
    <location>
        <begin position="621"/>
        <end position="633"/>
    </location>
</feature>
<dbReference type="PROSITE" id="PS50082">
    <property type="entry name" value="WD_REPEATS_2"/>
    <property type="match status" value="1"/>
</dbReference>
<keyword evidence="1" id="KW-0853">WD repeat</keyword>
<dbReference type="Gene3D" id="2.130.10.10">
    <property type="entry name" value="YVTN repeat-like/Quinoprotein amine dehydrogenase"/>
    <property type="match status" value="2"/>
</dbReference>
<feature type="compositionally biased region" description="Pro residues" evidence="3">
    <location>
        <begin position="364"/>
        <end position="375"/>
    </location>
</feature>
<organism evidence="5 6">
    <name type="scientific">Caligus rogercresseyi</name>
    <name type="common">Sea louse</name>
    <dbReference type="NCBI Taxonomy" id="217165"/>
    <lineage>
        <taxon>Eukaryota</taxon>
        <taxon>Metazoa</taxon>
        <taxon>Ecdysozoa</taxon>
        <taxon>Arthropoda</taxon>
        <taxon>Crustacea</taxon>
        <taxon>Multicrustacea</taxon>
        <taxon>Hexanauplia</taxon>
        <taxon>Copepoda</taxon>
        <taxon>Siphonostomatoida</taxon>
        <taxon>Caligidae</taxon>
        <taxon>Caligus</taxon>
    </lineage>
</organism>
<feature type="domain" description="MABP1/WDR62 second WD40" evidence="4">
    <location>
        <begin position="2"/>
        <end position="286"/>
    </location>
</feature>
<dbReference type="InterPro" id="IPR001680">
    <property type="entry name" value="WD40_rpt"/>
</dbReference>
<feature type="compositionally biased region" description="Low complexity" evidence="3">
    <location>
        <begin position="1125"/>
        <end position="1135"/>
    </location>
</feature>
<feature type="region of interest" description="Disordered" evidence="3">
    <location>
        <begin position="357"/>
        <end position="431"/>
    </location>
</feature>
<dbReference type="Proteomes" id="UP000595437">
    <property type="component" value="Chromosome 10"/>
</dbReference>
<feature type="non-terminal residue" evidence="5">
    <location>
        <position position="1307"/>
    </location>
</feature>
<feature type="compositionally biased region" description="Low complexity" evidence="3">
    <location>
        <begin position="1106"/>
        <end position="1115"/>
    </location>
</feature>
<feature type="region of interest" description="Disordered" evidence="3">
    <location>
        <begin position="695"/>
        <end position="790"/>
    </location>
</feature>
<feature type="region of interest" description="Disordered" evidence="3">
    <location>
        <begin position="308"/>
        <end position="339"/>
    </location>
</feature>
<feature type="compositionally biased region" description="Basic and acidic residues" evidence="3">
    <location>
        <begin position="1174"/>
        <end position="1198"/>
    </location>
</feature>
<feature type="compositionally biased region" description="Polar residues" evidence="3">
    <location>
        <begin position="634"/>
        <end position="647"/>
    </location>
</feature>
<feature type="region of interest" description="Disordered" evidence="3">
    <location>
        <begin position="563"/>
        <end position="598"/>
    </location>
</feature>
<evidence type="ECO:0000259" key="4">
    <source>
        <dbReference type="Pfam" id="PF24782"/>
    </source>
</evidence>
<accession>A0A7T8H0C1</accession>
<feature type="compositionally biased region" description="Basic and acidic residues" evidence="3">
    <location>
        <begin position="1138"/>
        <end position="1166"/>
    </location>
</feature>
<dbReference type="GO" id="GO:0072686">
    <property type="term" value="C:mitotic spindle"/>
    <property type="evidence" value="ECO:0007669"/>
    <property type="project" value="TreeGrafter"/>
</dbReference>
<protein>
    <recommendedName>
        <fullName evidence="4">MABP1/WDR62 second WD40 domain-containing protein</fullName>
    </recommendedName>
</protein>
<dbReference type="OrthoDB" id="6154712at2759"/>
<feature type="region of interest" description="Disordered" evidence="3">
    <location>
        <begin position="1050"/>
        <end position="1082"/>
    </location>
</feature>
<dbReference type="InterPro" id="IPR056162">
    <property type="entry name" value="WD40_MABP1-WDR62_2nd"/>
</dbReference>
<dbReference type="InterPro" id="IPR015943">
    <property type="entry name" value="WD40/YVTN_repeat-like_dom_sf"/>
</dbReference>
<feature type="compositionally biased region" description="Basic residues" evidence="3">
    <location>
        <begin position="768"/>
        <end position="781"/>
    </location>
</feature>
<name>A0A7T8H0C1_CALRO</name>
<evidence type="ECO:0000313" key="6">
    <source>
        <dbReference type="Proteomes" id="UP000595437"/>
    </source>
</evidence>
<dbReference type="PROSITE" id="PS50294">
    <property type="entry name" value="WD_REPEATS_REGION"/>
    <property type="match status" value="1"/>
</dbReference>
<evidence type="ECO:0000256" key="3">
    <source>
        <dbReference type="SAM" id="MobiDB-lite"/>
    </source>
</evidence>
<dbReference type="Pfam" id="PF24782">
    <property type="entry name" value="WD40_MABP1-WDR62_2nd"/>
    <property type="match status" value="1"/>
</dbReference>
<sequence length="1307" mass="147015">DELLKTLYVDSELSHIKELDNSNLEKTQSGSNGAQWRTLYSYLPDGKHLASGDRAGNIRVHDLQFMDEICKIEAHDAEVLCLEYCGPLLDARAKYLLASASRDRLIHIFNATRDYKFLTTLDDHSSSITAVKFLPSPHVQMSIIFRDISVDGNLKGGVPEFSRGTHVVGKTTLYDMEVDHNSKHILTACQDRNIRIYTVGNGKHLRTFKGSVSEDGTLIKVVLDQSGLYAATSCTDKTLAIYDYLSGEVMATMFGHSELVTGLKFTEDCRHLISVSGDGCIFIWRLPQEMTTNMMSRLASGKKAGSSSSRVYIGKEEEEEVEAMPSLGPKNPEFPDEDDSYRFSVGKLPVWAKKNISEKKDAAPPSPPKPLPPGVDYPKGRWAQRVGSSGMTVKSHYDSDSVIPFPQRAESDDTTKDSNSSYEGYKQHKSLRRNNRLKSAMLKARPCVIDFYNLRDLVDEGFDYNSLSEVDRDSSPMEQQQMKDPSRSYKPRLDALPSHLRHPSSYLYSEHEGDLDEDYSDGLTTQDDGGESTEPENTMYFGQNEEIPGVYTVNAMDVEELRRSRRRGGKKGASSETDDSEEEEEEESSSTPDKNNILSLLSVSSENVDLVGRRERFLKSNYDNNNLHSNNNNMTGSHGLDSNSFSNQYREGSALHRNASTIARAQSFRDNEQNRKREELQRRIEETKRKLQNIGYRSMIKGSQSISDLSTHIPEKEDFSEGSRPTSRNSSARGCCFGSPFKSGSSGREEEDASFSPRCRADSLGSHQTRRANHHLKKRGRSLCSSDSDSSSSQCFGDYLSSLSACPSLLGPLSRGLSMPFADLQTIGQRRGEHESLFIREEKISPRKEAVISQRLREMAAKFEREERVSCLEKELEFLEKELNRRRRRKKRRSAIWNAMAHRLTKEVFGKFNENTRLLLEELPMPVASALQTFPPSFPPPTRHAKKYLSWKRSRTHRRCQSLNSEDLVASPPLGTTSMWVPLSSRRRRVSLQNLSSSELDLDSGLRRTCSLSDLNKPIAPRRILPAPPTTGTAIMTLFFRVRNPSIINSSNSIGSPLPLPTSTKSRLSMAHPSKNLGTHRGEFLYEDVPSYMRSTSASLKKERQQQYQQQQLHQSNTIPRRKSSMGQMSSASTSDLRSPRKDDEEEREQPHIDDSSSEESTERKSAANRRRSSSQDRSIESGLNTDHRARSERDLSKVTKVKVRGVSREDPPLLLLPMNNKKNQNEDHNPHQGKFELRLYRDSRGLVDKTAAALLTAADNLVQCYKTIAIDYDLSDALKSELLGTLAKSAASANSSLNPISSNVKY</sequence>
<dbReference type="SUPFAM" id="SSF50978">
    <property type="entry name" value="WD40 repeat-like"/>
    <property type="match status" value="1"/>
</dbReference>
<proteinExistence type="predicted"/>
<gene>
    <name evidence="5" type="ORF">FKW44_015429</name>
</gene>
<keyword evidence="6" id="KW-1185">Reference proteome</keyword>
<dbReference type="EMBL" id="CP045899">
    <property type="protein sequence ID" value="QQP41150.1"/>
    <property type="molecule type" value="Genomic_DNA"/>
</dbReference>
<evidence type="ECO:0000256" key="1">
    <source>
        <dbReference type="PROSITE-ProRule" id="PRU00221"/>
    </source>
</evidence>
<dbReference type="PANTHER" id="PTHR45589:SF1">
    <property type="entry name" value="WD REPEAT DOMAIN 62, ISOFORM G"/>
    <property type="match status" value="1"/>
</dbReference>
<dbReference type="SMART" id="SM00320">
    <property type="entry name" value="WD40"/>
    <property type="match status" value="5"/>
</dbReference>
<feature type="compositionally biased region" description="Polar residues" evidence="3">
    <location>
        <begin position="701"/>
        <end position="710"/>
    </location>
</feature>
<dbReference type="InterPro" id="IPR036322">
    <property type="entry name" value="WD40_repeat_dom_sf"/>
</dbReference>
<feature type="region of interest" description="Disordered" evidence="3">
    <location>
        <begin position="1095"/>
        <end position="1232"/>
    </location>
</feature>
<feature type="compositionally biased region" description="Acidic residues" evidence="3">
    <location>
        <begin position="576"/>
        <end position="588"/>
    </location>
</feature>
<feature type="region of interest" description="Disordered" evidence="3">
    <location>
        <begin position="621"/>
        <end position="647"/>
    </location>
</feature>
<feature type="region of interest" description="Disordered" evidence="3">
    <location>
        <begin position="467"/>
        <end position="546"/>
    </location>
</feature>
<dbReference type="GO" id="GO:0007099">
    <property type="term" value="P:centriole replication"/>
    <property type="evidence" value="ECO:0007669"/>
    <property type="project" value="TreeGrafter"/>
</dbReference>
<reference evidence="6" key="1">
    <citation type="submission" date="2021-01" db="EMBL/GenBank/DDBJ databases">
        <title>Caligus Genome Assembly.</title>
        <authorList>
            <person name="Gallardo-Escarate C."/>
        </authorList>
    </citation>
    <scope>NUCLEOTIDE SEQUENCE [LARGE SCALE GENOMIC DNA]</scope>
</reference>
<dbReference type="PANTHER" id="PTHR45589">
    <property type="entry name" value="WD REPEAT DOMAIN 62, ISOFORM G"/>
    <property type="match status" value="1"/>
</dbReference>